<organism evidence="2 3">
    <name type="scientific">Caballeronia temeraria</name>
    <dbReference type="NCBI Taxonomy" id="1777137"/>
    <lineage>
        <taxon>Bacteria</taxon>
        <taxon>Pseudomonadati</taxon>
        <taxon>Pseudomonadota</taxon>
        <taxon>Betaproteobacteria</taxon>
        <taxon>Burkholderiales</taxon>
        <taxon>Burkholderiaceae</taxon>
        <taxon>Caballeronia</taxon>
    </lineage>
</organism>
<feature type="compositionally biased region" description="Basic residues" evidence="1">
    <location>
        <begin position="1"/>
        <end position="11"/>
    </location>
</feature>
<dbReference type="EMBL" id="FCOI02000062">
    <property type="protein sequence ID" value="SAK99175.1"/>
    <property type="molecule type" value="Genomic_DNA"/>
</dbReference>
<reference evidence="3" key="1">
    <citation type="submission" date="2016-01" db="EMBL/GenBank/DDBJ databases">
        <authorList>
            <person name="Peeters Charlotte."/>
        </authorList>
    </citation>
    <scope>NUCLEOTIDE SEQUENCE [LARGE SCALE GENOMIC DNA]</scope>
</reference>
<dbReference type="AlphaFoldDB" id="A0A158DX27"/>
<gene>
    <name evidence="2" type="ORF">AWB76_07665</name>
</gene>
<evidence type="ECO:0000313" key="2">
    <source>
        <dbReference type="EMBL" id="SAK99175.1"/>
    </source>
</evidence>
<keyword evidence="3" id="KW-1185">Reference proteome</keyword>
<name>A0A158DX27_9BURK</name>
<dbReference type="Proteomes" id="UP000054624">
    <property type="component" value="Unassembled WGS sequence"/>
</dbReference>
<accession>A0A158DX27</accession>
<feature type="region of interest" description="Disordered" evidence="1">
    <location>
        <begin position="1"/>
        <end position="20"/>
    </location>
</feature>
<evidence type="ECO:0000256" key="1">
    <source>
        <dbReference type="SAM" id="MobiDB-lite"/>
    </source>
</evidence>
<protein>
    <submittedName>
        <fullName evidence="2">Uncharacterized protein</fullName>
    </submittedName>
</protein>
<evidence type="ECO:0000313" key="3">
    <source>
        <dbReference type="Proteomes" id="UP000054624"/>
    </source>
</evidence>
<proteinExistence type="predicted"/>
<sequence length="83" mass="9482">MLAKHTARYSHRLPEQPHDKRPCAAMKSMACLRMSASTMTNIWPSFETRFGHATDGVASESDAHAEYRRHFGLNLGCHELRRI</sequence>